<dbReference type="SFLD" id="SFLDG01018">
    <property type="entry name" value="Squalene/Phytoene_Synthase_Lik"/>
    <property type="match status" value="1"/>
</dbReference>
<dbReference type="InterPro" id="IPR002060">
    <property type="entry name" value="Squ/phyt_synthse"/>
</dbReference>
<keyword evidence="2" id="KW-0808">Transferase</keyword>
<name>A0ABY5BVI7_9LACO</name>
<dbReference type="EMBL" id="CP097121">
    <property type="protein sequence ID" value="USS90519.1"/>
    <property type="molecule type" value="Genomic_DNA"/>
</dbReference>
<organism evidence="3 4">
    <name type="scientific">Fructilactobacillus carniphilus</name>
    <dbReference type="NCBI Taxonomy" id="2940297"/>
    <lineage>
        <taxon>Bacteria</taxon>
        <taxon>Bacillati</taxon>
        <taxon>Bacillota</taxon>
        <taxon>Bacilli</taxon>
        <taxon>Lactobacillales</taxon>
        <taxon>Lactobacillaceae</taxon>
        <taxon>Fructilactobacillus</taxon>
    </lineage>
</organism>
<dbReference type="RefSeq" id="WP_252795035.1">
    <property type="nucleotide sequence ID" value="NZ_CP097121.1"/>
</dbReference>
<reference evidence="3" key="1">
    <citation type="submission" date="2022-05" db="EMBL/GenBank/DDBJ databases">
        <authorList>
            <person name="Oliphant S.A."/>
            <person name="Watson-Haigh N.S."/>
            <person name="Sumby K.M."/>
            <person name="Gardner J.M."/>
            <person name="Jiranek V."/>
        </authorList>
    </citation>
    <scope>NUCLEOTIDE SEQUENCE</scope>
    <source>
        <strain evidence="3">KI4_A6</strain>
    </source>
</reference>
<dbReference type="SUPFAM" id="SSF48576">
    <property type="entry name" value="Terpenoid synthases"/>
    <property type="match status" value="1"/>
</dbReference>
<dbReference type="PROSITE" id="PS01044">
    <property type="entry name" value="SQUALEN_PHYTOEN_SYN_1"/>
    <property type="match status" value="1"/>
</dbReference>
<dbReference type="Gene3D" id="1.10.600.10">
    <property type="entry name" value="Farnesyl Diphosphate Synthase"/>
    <property type="match status" value="1"/>
</dbReference>
<dbReference type="InterPro" id="IPR019845">
    <property type="entry name" value="Squalene/phytoene_synthase_CS"/>
</dbReference>
<dbReference type="SFLD" id="SFLDS00005">
    <property type="entry name" value="Isoprenoid_Synthase_Type_I"/>
    <property type="match status" value="1"/>
</dbReference>
<dbReference type="InterPro" id="IPR044843">
    <property type="entry name" value="Trans_IPPS_bact-type"/>
</dbReference>
<dbReference type="Pfam" id="PF00494">
    <property type="entry name" value="SQS_PSY"/>
    <property type="match status" value="1"/>
</dbReference>
<evidence type="ECO:0000313" key="3">
    <source>
        <dbReference type="EMBL" id="USS90519.1"/>
    </source>
</evidence>
<sequence length="289" mass="33196">MNRAQRLAPYLAGMAASELMIKQNSTTFYFAFSRLPKYQSLSIFVLYSFLRQLDDAADQQDAQEFKRLCQEWDDVKAGKPQSQLGMNLAIVFETFQISFQLMDEMIAGQRADLRQQRIQTMTDLRNYCYQVAGTVGLMLMAVLREESLQPAEKKAVIRVGVAMQLTNILRDVRADYLRHYLYLPQSLLMAAQIDLQFLRQPALGIPAAFSDLVKRIGRIAFSDYQCGPTVIALVPERQARLALALAIEGYQAILKKLRRRDYNVLRGRVVVSKYYKLWLLIKLKISYSI</sequence>
<evidence type="ECO:0000313" key="4">
    <source>
        <dbReference type="Proteomes" id="UP001056164"/>
    </source>
</evidence>
<gene>
    <name evidence="3" type="ORF">M3M37_06690</name>
</gene>
<evidence type="ECO:0000256" key="2">
    <source>
        <dbReference type="ARBA" id="ARBA00022679"/>
    </source>
</evidence>
<dbReference type="PANTHER" id="PTHR31480">
    <property type="entry name" value="BIFUNCTIONAL LYCOPENE CYCLASE/PHYTOENE SYNTHASE"/>
    <property type="match status" value="1"/>
</dbReference>
<dbReference type="SFLD" id="SFLDG01212">
    <property type="entry name" value="Phytoene_synthase_like"/>
    <property type="match status" value="1"/>
</dbReference>
<protein>
    <submittedName>
        <fullName evidence="3">Squalene/phytoene synthase family protein</fullName>
    </submittedName>
</protein>
<comment type="pathway">
    <text evidence="1">Carotenoid biosynthesis.</text>
</comment>
<proteinExistence type="predicted"/>
<accession>A0ABY5BVI7</accession>
<dbReference type="InterPro" id="IPR008949">
    <property type="entry name" value="Isoprenoid_synthase_dom_sf"/>
</dbReference>
<dbReference type="Proteomes" id="UP001056164">
    <property type="component" value="Chromosome"/>
</dbReference>
<evidence type="ECO:0000256" key="1">
    <source>
        <dbReference type="ARBA" id="ARBA00004829"/>
    </source>
</evidence>
<keyword evidence="4" id="KW-1185">Reference proteome</keyword>